<comment type="caution">
    <text evidence="1">The sequence shown here is derived from an EMBL/GenBank/DDBJ whole genome shotgun (WGS) entry which is preliminary data.</text>
</comment>
<dbReference type="AlphaFoldDB" id="A0AAE0XF90"/>
<dbReference type="Gene3D" id="2.60.120.620">
    <property type="entry name" value="q2cbj1_9rhob like domain"/>
    <property type="match status" value="1"/>
</dbReference>
<evidence type="ECO:0000313" key="2">
    <source>
        <dbReference type="Proteomes" id="UP001270362"/>
    </source>
</evidence>
<organism evidence="1 2">
    <name type="scientific">Podospora appendiculata</name>
    <dbReference type="NCBI Taxonomy" id="314037"/>
    <lineage>
        <taxon>Eukaryota</taxon>
        <taxon>Fungi</taxon>
        <taxon>Dikarya</taxon>
        <taxon>Ascomycota</taxon>
        <taxon>Pezizomycotina</taxon>
        <taxon>Sordariomycetes</taxon>
        <taxon>Sordariomycetidae</taxon>
        <taxon>Sordariales</taxon>
        <taxon>Podosporaceae</taxon>
        <taxon>Podospora</taxon>
    </lineage>
</organism>
<accession>A0AAE0XF90</accession>
<protein>
    <submittedName>
        <fullName evidence="1">Oxidoreductase</fullName>
    </submittedName>
</protein>
<sequence length="462" mass="51083">MRTRFMGMEVGVEGLDIDVTTKDEASAVATSGDESETDDEYYAARAKTAQKYNEETASLLEDLRDTMMTSHEDFVFACGGAIPVISYQVSSDPTVSLGIASNPVTIRWDPRDASTPASRCKLGFPVDSSTAGYQALGDLIADMLPAAFGLGGKDIYDEKYRKAAKMDPNQFSSNFSPYDVGIVDTITQILLPSLEHGTKRVVRAELYKLNVGLRGRGHFHPHVDTPRSPSQFGSLVVCLPVPHEGGELEVRHKGKTMAFDWSSTATDDAAIHWAAFYSDCEHEVFEVKSGHRLPLIYNLYAVAGVQDPSLAGCRIEPTKLPVMSRIESMLGDKDFMPQGGWLGFYTTHAYPHTSEHFETGALKGIDMVIWQGFQALNCGPNDMEEFLERWGTENIGFDDVEWLNNPGNKEPQLTYLAYGNEASTSCLYSYCAIIIAVPPYGDDGRLKVETPFEEREKPFELE</sequence>
<reference evidence="1" key="2">
    <citation type="submission" date="2023-06" db="EMBL/GenBank/DDBJ databases">
        <authorList>
            <consortium name="Lawrence Berkeley National Laboratory"/>
            <person name="Haridas S."/>
            <person name="Hensen N."/>
            <person name="Bonometti L."/>
            <person name="Westerberg I."/>
            <person name="Brannstrom I.O."/>
            <person name="Guillou S."/>
            <person name="Cros-Aarteil S."/>
            <person name="Calhoun S."/>
            <person name="Kuo A."/>
            <person name="Mondo S."/>
            <person name="Pangilinan J."/>
            <person name="Riley R."/>
            <person name="Labutti K."/>
            <person name="Andreopoulos B."/>
            <person name="Lipzen A."/>
            <person name="Chen C."/>
            <person name="Yanf M."/>
            <person name="Daum C."/>
            <person name="Ng V."/>
            <person name="Clum A."/>
            <person name="Steindorff A."/>
            <person name="Ohm R."/>
            <person name="Martin F."/>
            <person name="Silar P."/>
            <person name="Natvig D."/>
            <person name="Lalanne C."/>
            <person name="Gautier V."/>
            <person name="Ament-Velasquez S.L."/>
            <person name="Kruys A."/>
            <person name="Hutchinson M.I."/>
            <person name="Powell A.J."/>
            <person name="Barry K."/>
            <person name="Miller A.N."/>
            <person name="Grigoriev I.V."/>
            <person name="Debuchy R."/>
            <person name="Gladieux P."/>
            <person name="Thoren M.H."/>
            <person name="Johannesson H."/>
        </authorList>
    </citation>
    <scope>NUCLEOTIDE SEQUENCE</scope>
    <source>
        <strain evidence="1">CBS 314.62</strain>
    </source>
</reference>
<dbReference type="EMBL" id="JAULSO010000001">
    <property type="protein sequence ID" value="KAK3692269.1"/>
    <property type="molecule type" value="Genomic_DNA"/>
</dbReference>
<proteinExistence type="predicted"/>
<keyword evidence="2" id="KW-1185">Reference proteome</keyword>
<dbReference type="PANTHER" id="PTHR33099:SF7">
    <property type="entry name" value="MYND-TYPE DOMAIN-CONTAINING PROTEIN"/>
    <property type="match status" value="1"/>
</dbReference>
<gene>
    <name evidence="1" type="ORF">B0T22DRAFT_475216</name>
</gene>
<evidence type="ECO:0000313" key="1">
    <source>
        <dbReference type="EMBL" id="KAK3692269.1"/>
    </source>
</evidence>
<dbReference type="PANTHER" id="PTHR33099">
    <property type="entry name" value="FE2OG DIOXYGENASE DOMAIN-CONTAINING PROTEIN"/>
    <property type="match status" value="1"/>
</dbReference>
<reference evidence="1" key="1">
    <citation type="journal article" date="2023" name="Mol. Phylogenet. Evol.">
        <title>Genome-scale phylogeny and comparative genomics of the fungal order Sordariales.</title>
        <authorList>
            <person name="Hensen N."/>
            <person name="Bonometti L."/>
            <person name="Westerberg I."/>
            <person name="Brannstrom I.O."/>
            <person name="Guillou S."/>
            <person name="Cros-Aarteil S."/>
            <person name="Calhoun S."/>
            <person name="Haridas S."/>
            <person name="Kuo A."/>
            <person name="Mondo S."/>
            <person name="Pangilinan J."/>
            <person name="Riley R."/>
            <person name="LaButti K."/>
            <person name="Andreopoulos B."/>
            <person name="Lipzen A."/>
            <person name="Chen C."/>
            <person name="Yan M."/>
            <person name="Daum C."/>
            <person name="Ng V."/>
            <person name="Clum A."/>
            <person name="Steindorff A."/>
            <person name="Ohm R.A."/>
            <person name="Martin F."/>
            <person name="Silar P."/>
            <person name="Natvig D.O."/>
            <person name="Lalanne C."/>
            <person name="Gautier V."/>
            <person name="Ament-Velasquez S.L."/>
            <person name="Kruys A."/>
            <person name="Hutchinson M.I."/>
            <person name="Powell A.J."/>
            <person name="Barry K."/>
            <person name="Miller A.N."/>
            <person name="Grigoriev I.V."/>
            <person name="Debuchy R."/>
            <person name="Gladieux P."/>
            <person name="Hiltunen Thoren M."/>
            <person name="Johannesson H."/>
        </authorList>
    </citation>
    <scope>NUCLEOTIDE SEQUENCE</scope>
    <source>
        <strain evidence="1">CBS 314.62</strain>
    </source>
</reference>
<dbReference type="Proteomes" id="UP001270362">
    <property type="component" value="Unassembled WGS sequence"/>
</dbReference>
<name>A0AAE0XF90_9PEZI</name>